<dbReference type="OrthoDB" id="1893612at2759"/>
<dbReference type="InterPro" id="IPR006868">
    <property type="entry name" value="DUF630"/>
</dbReference>
<evidence type="ECO:0000259" key="2">
    <source>
        <dbReference type="Pfam" id="PF04782"/>
    </source>
</evidence>
<accession>A0A9Q1L222</accession>
<evidence type="ECO:0000313" key="5">
    <source>
        <dbReference type="Proteomes" id="UP001153076"/>
    </source>
</evidence>
<dbReference type="Pfam" id="PF04783">
    <property type="entry name" value="DUF630"/>
    <property type="match status" value="1"/>
</dbReference>
<feature type="region of interest" description="Disordered" evidence="1">
    <location>
        <begin position="280"/>
        <end position="310"/>
    </location>
</feature>
<protein>
    <recommendedName>
        <fullName evidence="6">DUF632 domain-containing protein</fullName>
    </recommendedName>
</protein>
<dbReference type="PANTHER" id="PTHR21450">
    <property type="entry name" value="PROTEIN ALTERED PHOSPHATE STARVATION RESPONSE 1"/>
    <property type="match status" value="1"/>
</dbReference>
<feature type="region of interest" description="Disordered" evidence="1">
    <location>
        <begin position="745"/>
        <end position="765"/>
    </location>
</feature>
<evidence type="ECO:0000256" key="1">
    <source>
        <dbReference type="SAM" id="MobiDB-lite"/>
    </source>
</evidence>
<dbReference type="Proteomes" id="UP001153076">
    <property type="component" value="Unassembled WGS sequence"/>
</dbReference>
<feature type="domain" description="DUF630" evidence="3">
    <location>
        <begin position="1"/>
        <end position="58"/>
    </location>
</feature>
<dbReference type="PANTHER" id="PTHR21450:SF17">
    <property type="entry name" value="OS09G0542500 PROTEIN"/>
    <property type="match status" value="1"/>
</dbReference>
<reference evidence="4" key="1">
    <citation type="submission" date="2022-04" db="EMBL/GenBank/DDBJ databases">
        <title>Carnegiea gigantea Genome sequencing and assembly v2.</title>
        <authorList>
            <person name="Copetti D."/>
            <person name="Sanderson M.J."/>
            <person name="Burquez A."/>
            <person name="Wojciechowski M.F."/>
        </authorList>
    </citation>
    <scope>NUCLEOTIDE SEQUENCE</scope>
    <source>
        <strain evidence="4">SGP5-SGP5p</strain>
        <tissue evidence="4">Aerial part</tissue>
    </source>
</reference>
<keyword evidence="5" id="KW-1185">Reference proteome</keyword>
<feature type="domain" description="DUF632" evidence="2">
    <location>
        <begin position="315"/>
        <end position="698"/>
    </location>
</feature>
<organism evidence="4 5">
    <name type="scientific">Carnegiea gigantea</name>
    <dbReference type="NCBI Taxonomy" id="171969"/>
    <lineage>
        <taxon>Eukaryota</taxon>
        <taxon>Viridiplantae</taxon>
        <taxon>Streptophyta</taxon>
        <taxon>Embryophyta</taxon>
        <taxon>Tracheophyta</taxon>
        <taxon>Spermatophyta</taxon>
        <taxon>Magnoliopsida</taxon>
        <taxon>eudicotyledons</taxon>
        <taxon>Gunneridae</taxon>
        <taxon>Pentapetalae</taxon>
        <taxon>Caryophyllales</taxon>
        <taxon>Cactineae</taxon>
        <taxon>Cactaceae</taxon>
        <taxon>Cactoideae</taxon>
        <taxon>Echinocereeae</taxon>
        <taxon>Carnegiea</taxon>
    </lineage>
</organism>
<comment type="caution">
    <text evidence="4">The sequence shown here is derived from an EMBL/GenBank/DDBJ whole genome shotgun (WGS) entry which is preliminary data.</text>
</comment>
<evidence type="ECO:0000313" key="4">
    <source>
        <dbReference type="EMBL" id="KAJ8452961.1"/>
    </source>
</evidence>
<dbReference type="EMBL" id="JAKOGI010000002">
    <property type="protein sequence ID" value="KAJ8452961.1"/>
    <property type="molecule type" value="Genomic_DNA"/>
</dbReference>
<dbReference type="InterPro" id="IPR006867">
    <property type="entry name" value="DUF632"/>
</dbReference>
<sequence>MGCVASRLEEEQEVVSICRERKKLMKLAVERRYALADAHCRYCHSLYAVSAAIKLLVARHSNPCSPFLITFSPANCSESPTPPPTAETVITNPMFLQQYPCQPTTTTQEALRSSCESPVSCSSSSSSSEDNGLGVQETQNPNVETQGDEHLHLHEDRHYHHHHHQEQHQQCGYYYMGMPSMPMSMSMPSPQRDFGWDFFNPFAGEFINAGFHPNSDDHLRAVREQEGIPELEEEGGAELEGDTGKQATVDNAAVEENARNRTLDNVVGNEGVEVVKAKQMDGHGHGGDLKSQGEKGLTVTDEPVGVGDGDGGRELLDALRDIEDHFMRAYDSGKEVSRMLEANKMHSQSGFEEIKGGFLLLCAFSVSACMVETRECQIYVFRPVVSGLSWVWVPDDKLSAENSTKLIQAITWHGSNTFRSSTSSGKSLLTSSSSKSLLATSSSKNSSMTSWTEYKNDLFDDYGGMAAGSHSLTLGRLYAWEKKLYDEVKAGDSIRKVYERKCAHLRNKDVKREDILSKDKTRAAVRDLYSRILVAIRRAESISQKIQKLTDEELQPQIIELLQGLMQTWKIMMESHETQNHILFEVKTFECPSYGKFCNDSHRLATLQLEAEIQNWRECFSEYIAAQRSYVEALYGWLSKFLVPEVGFSSKGRSLATPSYRASGPPLYVICHDWLTAMESLPDKAVSVAMKSFARDVRALWVQQGEEQDQRRKVDKMAKELEKKATACQKFEGRVHETKLLEYKKSSEQDSQGQDDAQPQADYLSEKRDALDNLRRRLELEKEKHHSCMQETQRITLNGFQTSFSLIFDALVQFSKGSLRMYNELVNNSQNLDKTEKPMCKQEDSEDLK</sequence>
<dbReference type="Pfam" id="PF04782">
    <property type="entry name" value="DUF632"/>
    <property type="match status" value="1"/>
</dbReference>
<name>A0A9Q1L222_9CARY</name>
<feature type="region of interest" description="Disordered" evidence="1">
    <location>
        <begin position="121"/>
        <end position="141"/>
    </location>
</feature>
<evidence type="ECO:0000259" key="3">
    <source>
        <dbReference type="Pfam" id="PF04783"/>
    </source>
</evidence>
<dbReference type="AlphaFoldDB" id="A0A9Q1L222"/>
<proteinExistence type="predicted"/>
<gene>
    <name evidence="4" type="ORF">Cgig2_014724</name>
</gene>
<evidence type="ECO:0008006" key="6">
    <source>
        <dbReference type="Google" id="ProtNLM"/>
    </source>
</evidence>
<feature type="compositionally biased region" description="Basic and acidic residues" evidence="1">
    <location>
        <begin position="280"/>
        <end position="293"/>
    </location>
</feature>